<sequence>MAKAMSIFGMAVAALLLLAFLLDLVLQIPFGGASPIMDIGFVICAAILGYMAWDAFRASN</sequence>
<dbReference type="AlphaFoldDB" id="A0A518KAA0"/>
<gene>
    <name evidence="2" type="ORF">Spa11_29330</name>
</gene>
<evidence type="ECO:0000256" key="1">
    <source>
        <dbReference type="SAM" id="Phobius"/>
    </source>
</evidence>
<evidence type="ECO:0000313" key="3">
    <source>
        <dbReference type="Proteomes" id="UP000316426"/>
    </source>
</evidence>
<feature type="transmembrane region" description="Helical" evidence="1">
    <location>
        <begin position="37"/>
        <end position="56"/>
    </location>
</feature>
<keyword evidence="3" id="KW-1185">Reference proteome</keyword>
<accession>A0A518KAA0</accession>
<keyword evidence="1" id="KW-1133">Transmembrane helix</keyword>
<keyword evidence="1" id="KW-0812">Transmembrane</keyword>
<organism evidence="2 3">
    <name type="scientific">Botrimarina mediterranea</name>
    <dbReference type="NCBI Taxonomy" id="2528022"/>
    <lineage>
        <taxon>Bacteria</taxon>
        <taxon>Pseudomonadati</taxon>
        <taxon>Planctomycetota</taxon>
        <taxon>Planctomycetia</taxon>
        <taxon>Pirellulales</taxon>
        <taxon>Lacipirellulaceae</taxon>
        <taxon>Botrimarina</taxon>
    </lineage>
</organism>
<dbReference type="Proteomes" id="UP000316426">
    <property type="component" value="Chromosome"/>
</dbReference>
<name>A0A518KAA0_9BACT</name>
<reference evidence="2 3" key="1">
    <citation type="submission" date="2019-02" db="EMBL/GenBank/DDBJ databases">
        <title>Deep-cultivation of Planctomycetes and their phenomic and genomic characterization uncovers novel biology.</title>
        <authorList>
            <person name="Wiegand S."/>
            <person name="Jogler M."/>
            <person name="Boedeker C."/>
            <person name="Pinto D."/>
            <person name="Vollmers J."/>
            <person name="Rivas-Marin E."/>
            <person name="Kohn T."/>
            <person name="Peeters S.H."/>
            <person name="Heuer A."/>
            <person name="Rast P."/>
            <person name="Oberbeckmann S."/>
            <person name="Bunk B."/>
            <person name="Jeske O."/>
            <person name="Meyerdierks A."/>
            <person name="Storesund J.E."/>
            <person name="Kallscheuer N."/>
            <person name="Luecker S."/>
            <person name="Lage O.M."/>
            <person name="Pohl T."/>
            <person name="Merkel B.J."/>
            <person name="Hornburger P."/>
            <person name="Mueller R.-W."/>
            <person name="Bruemmer F."/>
            <person name="Labrenz M."/>
            <person name="Spormann A.M."/>
            <person name="Op den Camp H."/>
            <person name="Overmann J."/>
            <person name="Amann R."/>
            <person name="Jetten M.S.M."/>
            <person name="Mascher T."/>
            <person name="Medema M.H."/>
            <person name="Devos D.P."/>
            <person name="Kaster A.-K."/>
            <person name="Ovreas L."/>
            <person name="Rohde M."/>
            <person name="Galperin M.Y."/>
            <person name="Jogler C."/>
        </authorList>
    </citation>
    <scope>NUCLEOTIDE SEQUENCE [LARGE SCALE GENOMIC DNA]</scope>
    <source>
        <strain evidence="2 3">Spa11</strain>
    </source>
</reference>
<protein>
    <submittedName>
        <fullName evidence="2">Uncharacterized protein</fullName>
    </submittedName>
</protein>
<dbReference type="KEGG" id="bmei:Spa11_29330"/>
<evidence type="ECO:0000313" key="2">
    <source>
        <dbReference type="EMBL" id="QDV74725.1"/>
    </source>
</evidence>
<dbReference type="EMBL" id="CP036349">
    <property type="protein sequence ID" value="QDV74725.1"/>
    <property type="molecule type" value="Genomic_DNA"/>
</dbReference>
<keyword evidence="1" id="KW-0472">Membrane</keyword>
<proteinExistence type="predicted"/>